<feature type="region of interest" description="Disordered" evidence="1">
    <location>
        <begin position="37"/>
        <end position="58"/>
    </location>
</feature>
<keyword evidence="2" id="KW-0812">Transmembrane</keyword>
<dbReference type="RefSeq" id="WP_078766206.1">
    <property type="nucleotide sequence ID" value="NZ_FUXZ01000007.1"/>
</dbReference>
<reference evidence="3 4" key="1">
    <citation type="submission" date="2017-02" db="EMBL/GenBank/DDBJ databases">
        <authorList>
            <person name="Peterson S.W."/>
        </authorList>
    </citation>
    <scope>NUCLEOTIDE SEQUENCE [LARGE SCALE GENOMIC DNA]</scope>
    <source>
        <strain evidence="3 4">ATCC 35992</strain>
    </source>
</reference>
<evidence type="ECO:0000313" key="4">
    <source>
        <dbReference type="Proteomes" id="UP000190814"/>
    </source>
</evidence>
<dbReference type="Proteomes" id="UP000190814">
    <property type="component" value="Unassembled WGS sequence"/>
</dbReference>
<accession>A0A1T4VNT0</accession>
<feature type="transmembrane region" description="Helical" evidence="2">
    <location>
        <begin position="12"/>
        <end position="30"/>
    </location>
</feature>
<dbReference type="EMBL" id="FUXZ01000007">
    <property type="protein sequence ID" value="SKA66555.1"/>
    <property type="molecule type" value="Genomic_DNA"/>
</dbReference>
<dbReference type="AlphaFoldDB" id="A0A1T4VNT0"/>
<evidence type="ECO:0000256" key="2">
    <source>
        <dbReference type="SAM" id="Phobius"/>
    </source>
</evidence>
<sequence length="168" mass="19633">MSAKDYFKKYLPYIIIYAVIAIVLIFKTISNQPKEEKRNKKELSLVTETNDNEKNKETNKDTTLATTIEFESETETVDYVEYKFRNKNLLNQHFEKHGKDMGFADAKAYEKAASDVVNNKSALHKTEEEDGDDIYYVESTNEFVVVSTDGYLRTYFNPDRGLDYFNRQ</sequence>
<gene>
    <name evidence="3" type="ORF">SAMN02745111_01337</name>
</gene>
<organism evidence="3 4">
    <name type="scientific">Eubacterium uniforme</name>
    <dbReference type="NCBI Taxonomy" id="39495"/>
    <lineage>
        <taxon>Bacteria</taxon>
        <taxon>Bacillati</taxon>
        <taxon>Bacillota</taxon>
        <taxon>Clostridia</taxon>
        <taxon>Eubacteriales</taxon>
        <taxon>Eubacteriaceae</taxon>
        <taxon>Eubacterium</taxon>
    </lineage>
</organism>
<proteinExistence type="predicted"/>
<name>A0A1T4VNT0_9FIRM</name>
<evidence type="ECO:0000313" key="3">
    <source>
        <dbReference type="EMBL" id="SKA66555.1"/>
    </source>
</evidence>
<evidence type="ECO:0000256" key="1">
    <source>
        <dbReference type="SAM" id="MobiDB-lite"/>
    </source>
</evidence>
<dbReference type="STRING" id="39495.SAMN02745111_01337"/>
<keyword evidence="4" id="KW-1185">Reference proteome</keyword>
<protein>
    <submittedName>
        <fullName evidence="3">Uncharacterized protein</fullName>
    </submittedName>
</protein>
<keyword evidence="2" id="KW-0472">Membrane</keyword>
<keyword evidence="2" id="KW-1133">Transmembrane helix</keyword>